<dbReference type="InterPro" id="IPR053714">
    <property type="entry name" value="Iso_Racemase_Enz_sf"/>
</dbReference>
<sequence>MPRPRIMVINPNSNHVVTAGLAEALKRLSFADGPEIVCETLTEGPYGIESQADAESVVMPLRRTVAGDNESAAFVIACYSDPGLHVCREATTRPVLGIAECGVLTALTRAETFGVIAIAQRSIRRHMRYLRQMGLMDRLAGERPLDMSVAETASGEGTLAKMITVGRALKEEDGAGAVVMGCAGMARHRKPLEDALGIPVIDPTQAAVTMALGAVQFGAS</sequence>
<accession>A0AAE7NMT1</accession>
<dbReference type="KEGG" id="barh:WN72_19665"/>
<evidence type="ECO:0000313" key="2">
    <source>
        <dbReference type="EMBL" id="QOZ68277.1"/>
    </source>
</evidence>
<dbReference type="PANTHER" id="PTHR28047">
    <property type="entry name" value="PROTEIN DCG1"/>
    <property type="match status" value="1"/>
</dbReference>
<dbReference type="PANTHER" id="PTHR28047:SF5">
    <property type="entry name" value="PROTEIN DCG1"/>
    <property type="match status" value="1"/>
</dbReference>
<reference evidence="2 3" key="1">
    <citation type="submission" date="2018-06" db="EMBL/GenBank/DDBJ databases">
        <title>Comparative genomics of Bradyrhizobium nodulating Arachidis hypogaea.</title>
        <authorList>
            <person name="Li Y."/>
        </authorList>
    </citation>
    <scope>NUCLEOTIDE SEQUENCE [LARGE SCALE GENOMIC DNA]</scope>
    <source>
        <strain evidence="2 3">CCBAU 051107</strain>
    </source>
</reference>
<dbReference type="InterPro" id="IPR052186">
    <property type="entry name" value="Hydantoin_racemase-like"/>
</dbReference>
<dbReference type="RefSeq" id="WP_027557175.1">
    <property type="nucleotide sequence ID" value="NZ_AXAD01000001.1"/>
</dbReference>
<dbReference type="EMBL" id="CP030050">
    <property type="protein sequence ID" value="QOZ68277.1"/>
    <property type="molecule type" value="Genomic_DNA"/>
</dbReference>
<proteinExistence type="inferred from homology"/>
<protein>
    <submittedName>
        <fullName evidence="2">Asp/Glu racemase</fullName>
    </submittedName>
</protein>
<gene>
    <name evidence="2" type="ORF">WN72_19665</name>
</gene>
<dbReference type="Gene3D" id="3.40.50.12500">
    <property type="match status" value="1"/>
</dbReference>
<evidence type="ECO:0000313" key="3">
    <source>
        <dbReference type="Proteomes" id="UP000594015"/>
    </source>
</evidence>
<dbReference type="AlphaFoldDB" id="A0AAE7NMT1"/>
<name>A0AAE7NMT1_9BRAD</name>
<dbReference type="FunFam" id="3.40.50.12500:FF:000005">
    <property type="entry name" value="Hydantoin racemase"/>
    <property type="match status" value="1"/>
</dbReference>
<evidence type="ECO:0000256" key="1">
    <source>
        <dbReference type="ARBA" id="ARBA00038414"/>
    </source>
</evidence>
<comment type="similarity">
    <text evidence="1">Belongs to the HyuE racemase family.</text>
</comment>
<dbReference type="Proteomes" id="UP000594015">
    <property type="component" value="Chromosome"/>
</dbReference>
<organism evidence="2 3">
    <name type="scientific">Bradyrhizobium arachidis</name>
    <dbReference type="NCBI Taxonomy" id="858423"/>
    <lineage>
        <taxon>Bacteria</taxon>
        <taxon>Pseudomonadati</taxon>
        <taxon>Pseudomonadota</taxon>
        <taxon>Alphaproteobacteria</taxon>
        <taxon>Hyphomicrobiales</taxon>
        <taxon>Nitrobacteraceae</taxon>
        <taxon>Bradyrhizobium</taxon>
    </lineage>
</organism>
<dbReference type="InterPro" id="IPR015942">
    <property type="entry name" value="Asp/Glu/hydantoin_racemase"/>
</dbReference>
<dbReference type="Pfam" id="PF01177">
    <property type="entry name" value="Asp_Glu_race"/>
    <property type="match status" value="1"/>
</dbReference>
<dbReference type="GO" id="GO:0047661">
    <property type="term" value="F:amino-acid racemase activity"/>
    <property type="evidence" value="ECO:0007669"/>
    <property type="project" value="InterPro"/>
</dbReference>